<proteinExistence type="predicted"/>
<organism evidence="1 2">
    <name type="scientific">Metschnikowia bicuspidata</name>
    <dbReference type="NCBI Taxonomy" id="27322"/>
    <lineage>
        <taxon>Eukaryota</taxon>
        <taxon>Fungi</taxon>
        <taxon>Dikarya</taxon>
        <taxon>Ascomycota</taxon>
        <taxon>Saccharomycotina</taxon>
        <taxon>Pichiomycetes</taxon>
        <taxon>Metschnikowiaceae</taxon>
        <taxon>Metschnikowia</taxon>
    </lineage>
</organism>
<protein>
    <submittedName>
        <fullName evidence="1">Uncharacterized protein</fullName>
    </submittedName>
</protein>
<reference evidence="2" key="1">
    <citation type="journal article" date="2018" name="Nat. Microbiol.">
        <title>Leveraging single-cell genomics to expand the fungal tree of life.</title>
        <authorList>
            <person name="Ahrendt S.R."/>
            <person name="Quandt C.A."/>
            <person name="Ciobanu D."/>
            <person name="Clum A."/>
            <person name="Salamov A."/>
            <person name="Andreopoulos B."/>
            <person name="Cheng J.F."/>
            <person name="Woyke T."/>
            <person name="Pelin A."/>
            <person name="Henrissat B."/>
            <person name="Reynolds N.K."/>
            <person name="Benny G.L."/>
            <person name="Smith M.E."/>
            <person name="James T.Y."/>
            <person name="Grigoriev I.V."/>
        </authorList>
    </citation>
    <scope>NUCLEOTIDE SEQUENCE [LARGE SCALE GENOMIC DNA]</scope>
    <source>
        <strain evidence="2">Baker2002</strain>
    </source>
</reference>
<name>A0A4P9Z7I3_9ASCO</name>
<evidence type="ECO:0000313" key="2">
    <source>
        <dbReference type="Proteomes" id="UP000268321"/>
    </source>
</evidence>
<gene>
    <name evidence="1" type="ORF">METBISCDRAFT_28941</name>
</gene>
<dbReference type="EMBL" id="ML004734">
    <property type="protein sequence ID" value="RKP28644.1"/>
    <property type="molecule type" value="Genomic_DNA"/>
</dbReference>
<accession>A0A4P9Z7I3</accession>
<dbReference type="AlphaFoldDB" id="A0A4P9Z7I3"/>
<evidence type="ECO:0000313" key="1">
    <source>
        <dbReference type="EMBL" id="RKP28644.1"/>
    </source>
</evidence>
<dbReference type="Proteomes" id="UP000268321">
    <property type="component" value="Unassembled WGS sequence"/>
</dbReference>
<keyword evidence="2" id="KW-1185">Reference proteome</keyword>
<sequence length="62" mass="7004">MQIYKVESPRSKHSLEYRTLEVPVVVFRSFFVGSPTLSSGDHTTTDAIPDTSLKAWDGQRYA</sequence>